<dbReference type="SUPFAM" id="SSF48371">
    <property type="entry name" value="ARM repeat"/>
    <property type="match status" value="1"/>
</dbReference>
<feature type="compositionally biased region" description="Low complexity" evidence="2">
    <location>
        <begin position="59"/>
        <end position="81"/>
    </location>
</feature>
<dbReference type="GO" id="GO:0006974">
    <property type="term" value="P:DNA damage response"/>
    <property type="evidence" value="ECO:0007669"/>
    <property type="project" value="InterPro"/>
</dbReference>
<dbReference type="PANTHER" id="PTHR35761">
    <property type="entry name" value="ATR INTERACTING PROTEIN"/>
    <property type="match status" value="1"/>
</dbReference>
<dbReference type="AlphaFoldDB" id="A0A5D2WX72"/>
<dbReference type="EMBL" id="CM017647">
    <property type="protein sequence ID" value="TYJ06255.1"/>
    <property type="molecule type" value="Genomic_DNA"/>
</dbReference>
<sequence>MKTQKHCHLLSPKQCTEQGTKKEIMSEENLEEWGASFLEELIQFEELALSRSQVNQNNPTSSSSYLPYLPSQPPLSSHPQPIHVTPPPSISYSPPRELSQRPTDLGGASNSSDVIAKCATPTTPARRGGRSSKAKDLEIELLKKELGRVSKQLADLEHECSELKKERNKEDQLKFPNSNNEAKVANANDISVNDREHGIPVAAHHGVVQEFPNRKSFNDQIGQRTVKSSCQASGIQTNFSACLDLSEKLQGIWGLPSEQKFGRNLISKLFAVCSADIDVLFGFIKMSSPSKTMEPPAVKSSDDMSLQTSIHPFLSAEAAKISCFYSALTKTSSGMLQLQDLFESLFDLCTVENVVIVYRSLRILHVLLSHLLTFERKSRGRENFLAEHLHSGSSIDDIFGYETRDWVHIGMDGTYTSCMPTGVTPSEAKYICGKGRWDTSSASLFSHVNWIYLFEFMHLIVMKSSEECVRLEAVSIMNVILMRSDAYTERERFGLSEVFESVSQLLKMEAGLLVQKEAVHSLYLLLNLAYGSLLDEGPKLVVTFCSACTTEASADAANGTENTAATERFTMILEGLADCIACSGNSLQALELRKNAITLLAFVASSGKSGFEILVNNKLSREANFLTLIMQLLASEIDLEASVNAESDETFRARTLLIREVLILLNRLVSNPIHSATVLRLLTNSRDMVSLTVDIANRLSRKEQIQRLSDSITKQMRESEIVDLGRLFKRRVSTYLGE</sequence>
<evidence type="ECO:0000313" key="4">
    <source>
        <dbReference type="Proteomes" id="UP000323597"/>
    </source>
</evidence>
<feature type="region of interest" description="Disordered" evidence="2">
    <location>
        <begin position="1"/>
        <end position="22"/>
    </location>
</feature>
<feature type="coiled-coil region" evidence="1">
    <location>
        <begin position="139"/>
        <end position="173"/>
    </location>
</feature>
<reference evidence="3 4" key="1">
    <citation type="submission" date="2019-07" db="EMBL/GenBank/DDBJ databases">
        <title>WGS assembly of Gossypium mustelinum.</title>
        <authorList>
            <person name="Chen Z.J."/>
            <person name="Sreedasyam A."/>
            <person name="Ando A."/>
            <person name="Song Q."/>
            <person name="De L."/>
            <person name="Hulse-Kemp A."/>
            <person name="Ding M."/>
            <person name="Ye W."/>
            <person name="Kirkbride R."/>
            <person name="Jenkins J."/>
            <person name="Plott C."/>
            <person name="Lovell J."/>
            <person name="Lin Y.-M."/>
            <person name="Vaughn R."/>
            <person name="Liu B."/>
            <person name="Li W."/>
            <person name="Simpson S."/>
            <person name="Scheffler B."/>
            <person name="Saski C."/>
            <person name="Grover C."/>
            <person name="Hu G."/>
            <person name="Conover J."/>
            <person name="Carlson J."/>
            <person name="Shu S."/>
            <person name="Boston L."/>
            <person name="Williams M."/>
            <person name="Peterson D."/>
            <person name="Mcgee K."/>
            <person name="Jones D."/>
            <person name="Wendel J."/>
            <person name="Stelly D."/>
            <person name="Grimwood J."/>
            <person name="Schmutz J."/>
        </authorList>
    </citation>
    <scope>NUCLEOTIDE SEQUENCE [LARGE SCALE GENOMIC DNA]</scope>
    <source>
        <strain evidence="3">1408120.09</strain>
    </source>
</reference>
<dbReference type="Proteomes" id="UP000323597">
    <property type="component" value="Chromosome A12"/>
</dbReference>
<accession>A0A5D2WX72</accession>
<keyword evidence="4" id="KW-1185">Reference proteome</keyword>
<keyword evidence="1" id="KW-0175">Coiled coil</keyword>
<dbReference type="PANTHER" id="PTHR35761:SF1">
    <property type="entry name" value="PROTEIN SENSITIVE TO UV 2"/>
    <property type="match status" value="1"/>
</dbReference>
<protein>
    <submittedName>
        <fullName evidence="3">Uncharacterized protein</fullName>
    </submittedName>
</protein>
<proteinExistence type="predicted"/>
<evidence type="ECO:0000256" key="2">
    <source>
        <dbReference type="SAM" id="MobiDB-lite"/>
    </source>
</evidence>
<name>A0A5D2WX72_GOSMU</name>
<organism evidence="3 4">
    <name type="scientific">Gossypium mustelinum</name>
    <name type="common">Cotton</name>
    <name type="synonym">Gossypium caicoense</name>
    <dbReference type="NCBI Taxonomy" id="34275"/>
    <lineage>
        <taxon>Eukaryota</taxon>
        <taxon>Viridiplantae</taxon>
        <taxon>Streptophyta</taxon>
        <taxon>Embryophyta</taxon>
        <taxon>Tracheophyta</taxon>
        <taxon>Spermatophyta</taxon>
        <taxon>Magnoliopsida</taxon>
        <taxon>eudicotyledons</taxon>
        <taxon>Gunneridae</taxon>
        <taxon>Pentapetalae</taxon>
        <taxon>rosids</taxon>
        <taxon>malvids</taxon>
        <taxon>Malvales</taxon>
        <taxon>Malvaceae</taxon>
        <taxon>Malvoideae</taxon>
        <taxon>Gossypium</taxon>
    </lineage>
</organism>
<gene>
    <name evidence="3" type="ORF">E1A91_A12G221100v1</name>
</gene>
<dbReference type="InterPro" id="IPR044952">
    <property type="entry name" value="SUV2"/>
</dbReference>
<feature type="region of interest" description="Disordered" evidence="2">
    <location>
        <begin position="52"/>
        <end position="133"/>
    </location>
</feature>
<evidence type="ECO:0000313" key="3">
    <source>
        <dbReference type="EMBL" id="TYJ06255.1"/>
    </source>
</evidence>
<evidence type="ECO:0000256" key="1">
    <source>
        <dbReference type="SAM" id="Coils"/>
    </source>
</evidence>
<dbReference type="InterPro" id="IPR016024">
    <property type="entry name" value="ARM-type_fold"/>
</dbReference>